<keyword evidence="5" id="KW-1185">Reference proteome</keyword>
<protein>
    <submittedName>
        <fullName evidence="4">Alpha/beta fold hydrolase</fullName>
    </submittedName>
</protein>
<dbReference type="GO" id="GO:0016787">
    <property type="term" value="F:hydrolase activity"/>
    <property type="evidence" value="ECO:0007669"/>
    <property type="project" value="UniProtKB-KW"/>
</dbReference>
<name>A0ABV6RJG0_9GAMM</name>
<reference evidence="4 5" key="1">
    <citation type="submission" date="2024-09" db="EMBL/GenBank/DDBJ databases">
        <authorList>
            <person name="Sun Q."/>
            <person name="Mori K."/>
        </authorList>
    </citation>
    <scope>NUCLEOTIDE SEQUENCE [LARGE SCALE GENOMIC DNA]</scope>
    <source>
        <strain evidence="4 5">KCTC 23076</strain>
    </source>
</reference>
<dbReference type="Gene3D" id="3.40.50.1820">
    <property type="entry name" value="alpha/beta hydrolase"/>
    <property type="match status" value="1"/>
</dbReference>
<dbReference type="RefSeq" id="WP_386665209.1">
    <property type="nucleotide sequence ID" value="NZ_JBHLTG010000001.1"/>
</dbReference>
<keyword evidence="1 4" id="KW-0378">Hydrolase</keyword>
<feature type="chain" id="PRO_5045494838" evidence="2">
    <location>
        <begin position="25"/>
        <end position="300"/>
    </location>
</feature>
<dbReference type="Pfam" id="PF12697">
    <property type="entry name" value="Abhydrolase_6"/>
    <property type="match status" value="1"/>
</dbReference>
<keyword evidence="2" id="KW-0732">Signal</keyword>
<evidence type="ECO:0000313" key="4">
    <source>
        <dbReference type="EMBL" id="MFC0677125.1"/>
    </source>
</evidence>
<feature type="domain" description="AB hydrolase-1" evidence="3">
    <location>
        <begin position="43"/>
        <end position="285"/>
    </location>
</feature>
<dbReference type="Proteomes" id="UP001589896">
    <property type="component" value="Unassembled WGS sequence"/>
</dbReference>
<evidence type="ECO:0000256" key="1">
    <source>
        <dbReference type="ARBA" id="ARBA00022801"/>
    </source>
</evidence>
<gene>
    <name evidence="4" type="ORF">ACFFGH_04550</name>
</gene>
<dbReference type="InterPro" id="IPR050266">
    <property type="entry name" value="AB_hydrolase_sf"/>
</dbReference>
<dbReference type="InterPro" id="IPR000073">
    <property type="entry name" value="AB_hydrolase_1"/>
</dbReference>
<dbReference type="EMBL" id="JBHLTG010000001">
    <property type="protein sequence ID" value="MFC0677125.1"/>
    <property type="molecule type" value="Genomic_DNA"/>
</dbReference>
<feature type="signal peptide" evidence="2">
    <location>
        <begin position="1"/>
        <end position="24"/>
    </location>
</feature>
<dbReference type="PANTHER" id="PTHR43798:SF31">
    <property type="entry name" value="AB HYDROLASE SUPERFAMILY PROTEIN YCLE"/>
    <property type="match status" value="1"/>
</dbReference>
<dbReference type="PANTHER" id="PTHR43798">
    <property type="entry name" value="MONOACYLGLYCEROL LIPASE"/>
    <property type="match status" value="1"/>
</dbReference>
<dbReference type="InterPro" id="IPR029058">
    <property type="entry name" value="AB_hydrolase_fold"/>
</dbReference>
<sequence length="300" mass="32659">MKPRARTFRPLLVACLLVAGLVHASPQRFEGLSVEVVGQGRPVLMIPGLNSGADTWRETCSALQAERIQCHLVHLPGFAGLPATEGEVFLPRMREGLLAYVKAKGLRKPAVVGHSLGGVLALQMAIDAPDALGPLVIVDSLPFMAAATNPAATSEAMRPMAEAMRKQMRTSDDATYAKGAGAAVQNMARDPARIELLKTWGRQSDRATTSQAMYELMTTDLRPQLGSVRSPTVVLGGWAAYKPYGSTKESTANIFRSQYAKLEGARVEMSEDGYHFLMWDDPKWVQSNIREFLAAHPEQK</sequence>
<dbReference type="SUPFAM" id="SSF53474">
    <property type="entry name" value="alpha/beta-Hydrolases"/>
    <property type="match status" value="1"/>
</dbReference>
<proteinExistence type="predicted"/>
<evidence type="ECO:0000259" key="3">
    <source>
        <dbReference type="Pfam" id="PF12697"/>
    </source>
</evidence>
<accession>A0ABV6RJG0</accession>
<evidence type="ECO:0000313" key="5">
    <source>
        <dbReference type="Proteomes" id="UP001589896"/>
    </source>
</evidence>
<organism evidence="4 5">
    <name type="scientific">Lysobacter korlensis</name>
    <dbReference type="NCBI Taxonomy" id="553636"/>
    <lineage>
        <taxon>Bacteria</taxon>
        <taxon>Pseudomonadati</taxon>
        <taxon>Pseudomonadota</taxon>
        <taxon>Gammaproteobacteria</taxon>
        <taxon>Lysobacterales</taxon>
        <taxon>Lysobacteraceae</taxon>
        <taxon>Lysobacter</taxon>
    </lineage>
</organism>
<comment type="caution">
    <text evidence="4">The sequence shown here is derived from an EMBL/GenBank/DDBJ whole genome shotgun (WGS) entry which is preliminary data.</text>
</comment>
<evidence type="ECO:0000256" key="2">
    <source>
        <dbReference type="SAM" id="SignalP"/>
    </source>
</evidence>